<reference evidence="1" key="1">
    <citation type="submission" date="2014-05" db="EMBL/GenBank/DDBJ databases">
        <authorList>
            <person name="Chronopoulou M."/>
        </authorList>
    </citation>
    <scope>NUCLEOTIDE SEQUENCE</scope>
    <source>
        <tissue evidence="1">Whole organism</tissue>
    </source>
</reference>
<dbReference type="AlphaFoldDB" id="A0A0K2U2D4"/>
<protein>
    <submittedName>
        <fullName evidence="1">Uncharacterized protein</fullName>
    </submittedName>
</protein>
<name>A0A0K2U2D4_LEPSM</name>
<evidence type="ECO:0000313" key="1">
    <source>
        <dbReference type="EMBL" id="CDW32107.1"/>
    </source>
</evidence>
<accession>A0A0K2U2D4</accession>
<proteinExistence type="predicted"/>
<sequence length="41" mass="5062">MIELHFFFTNPSLSDGFFFCICEVKLCDLITEYKHLFHRRY</sequence>
<organism evidence="1">
    <name type="scientific">Lepeophtheirus salmonis</name>
    <name type="common">Salmon louse</name>
    <name type="synonym">Caligus salmonis</name>
    <dbReference type="NCBI Taxonomy" id="72036"/>
    <lineage>
        <taxon>Eukaryota</taxon>
        <taxon>Metazoa</taxon>
        <taxon>Ecdysozoa</taxon>
        <taxon>Arthropoda</taxon>
        <taxon>Crustacea</taxon>
        <taxon>Multicrustacea</taxon>
        <taxon>Hexanauplia</taxon>
        <taxon>Copepoda</taxon>
        <taxon>Siphonostomatoida</taxon>
        <taxon>Caligidae</taxon>
        <taxon>Lepeophtheirus</taxon>
    </lineage>
</organism>
<dbReference type="EMBL" id="HACA01014746">
    <property type="protein sequence ID" value="CDW32107.1"/>
    <property type="molecule type" value="Transcribed_RNA"/>
</dbReference>